<proteinExistence type="predicted"/>
<keyword evidence="2" id="KW-0496">Mitochondrion</keyword>
<dbReference type="GeneID" id="8746947"/>
<reference evidence="2" key="1">
    <citation type="submission" date="2009-07" db="EMBL/GenBank/DDBJ databases">
        <authorList>
            <person name="Xue J.-Y."/>
            <person name="Li L."/>
            <person name="Wang B."/>
            <person name="Liu Y."/>
            <person name="Qiu Y.-L."/>
        </authorList>
    </citation>
    <scope>NUCLEOTIDE SEQUENCE</scope>
</reference>
<geneLocation type="mitochondrion" evidence="2"/>
<dbReference type="AlphaFoldDB" id="D3J0J0"/>
<name>D3J0J0_9EMBR</name>
<feature type="region of interest" description="Disordered" evidence="1">
    <location>
        <begin position="61"/>
        <end position="81"/>
    </location>
</feature>
<organism evidence="2">
    <name type="scientific">Phaeoceros laevis</name>
    <dbReference type="NCBI Taxonomy" id="37308"/>
    <lineage>
        <taxon>Eukaryota</taxon>
        <taxon>Viridiplantae</taxon>
        <taxon>Streptophyta</taxon>
        <taxon>Embryophyta</taxon>
        <taxon>Anthocerotophyta</taxon>
        <taxon>Anthocerotopsida</taxon>
        <taxon>Notothylidae</taxon>
        <taxon>Notothyladales</taxon>
        <taxon>Notothyladaceae</taxon>
        <taxon>Phaeoceros</taxon>
    </lineage>
</organism>
<dbReference type="EMBL" id="GQ376531">
    <property type="protein sequence ID" value="ACT75304.1"/>
    <property type="molecule type" value="Genomic_DNA"/>
</dbReference>
<dbReference type="RefSeq" id="YP_003412096.1">
    <property type="nucleotide sequence ID" value="NC_013765.1"/>
</dbReference>
<evidence type="ECO:0000256" key="1">
    <source>
        <dbReference type="SAM" id="MobiDB-lite"/>
    </source>
</evidence>
<protein>
    <submittedName>
        <fullName evidence="2">Uncharacterized protein ORF110</fullName>
    </submittedName>
</protein>
<gene>
    <name evidence="2" type="primary">ORF110</name>
    <name evidence="2" type="ORF">PhlaMp19</name>
</gene>
<feature type="compositionally biased region" description="Basic residues" evidence="1">
    <location>
        <begin position="69"/>
        <end position="80"/>
    </location>
</feature>
<sequence length="110" mass="12406">MVSPPAGSIEKSPAARRGKLVCRSLNGQAKEAGRPSHLTEMENWADLSFYLGLETMKEEVKIGSPPVSRRPHCRTSRHTAKATGLQYDRQRCLHFMEFHELEESDGRRAV</sequence>
<accession>D3J0J0</accession>
<reference evidence="2" key="2">
    <citation type="journal article" date="2010" name="Curr. Genet.">
        <title>The complete mitochondrial genome sequence of the hornwort Phaeoceros laevis: retention of many ancient pseudogenes and conservative evolution of mitochondrial genomes in hornworts.</title>
        <authorList>
            <person name="Xue J.Y."/>
            <person name="Liu Y."/>
            <person name="Li L."/>
            <person name="Wang B."/>
            <person name="Qiu Y.L."/>
        </authorList>
    </citation>
    <scope>NUCLEOTIDE SEQUENCE</scope>
</reference>
<evidence type="ECO:0000313" key="2">
    <source>
        <dbReference type="EMBL" id="ACT75304.1"/>
    </source>
</evidence>